<dbReference type="PROSITE" id="PS51257">
    <property type="entry name" value="PROKAR_LIPOPROTEIN"/>
    <property type="match status" value="1"/>
</dbReference>
<dbReference type="Gramene" id="Pp3c1_35120V3.1">
    <property type="protein sequence ID" value="Pp3c1_35120V3.1"/>
    <property type="gene ID" value="Pp3c1_35120"/>
</dbReference>
<dbReference type="GO" id="GO:0016788">
    <property type="term" value="F:hydrolase activity, acting on ester bonds"/>
    <property type="evidence" value="ECO:0007669"/>
    <property type="project" value="InterPro"/>
</dbReference>
<organism evidence="4">
    <name type="scientific">Physcomitrium patens</name>
    <name type="common">Spreading-leaved earth moss</name>
    <name type="synonym">Physcomitrella patens</name>
    <dbReference type="NCBI Taxonomy" id="3218"/>
    <lineage>
        <taxon>Eukaryota</taxon>
        <taxon>Viridiplantae</taxon>
        <taxon>Streptophyta</taxon>
        <taxon>Embryophyta</taxon>
        <taxon>Bryophyta</taxon>
        <taxon>Bryophytina</taxon>
        <taxon>Bryopsida</taxon>
        <taxon>Funariidae</taxon>
        <taxon>Funariales</taxon>
        <taxon>Funariaceae</taxon>
        <taxon>Physcomitrium</taxon>
    </lineage>
</organism>
<sequence>MGKMAAVLIAAVLLSCTLAVSVNAANTTSGFPVPAYFVLGDTFVDGGNNNFIASNVPKANFKPYGITYFKGIPTGRFSDGRIFSDLQAVPFKLSLAVPSLSSPTDLQKKTSINYASGGAGIFRTSSVAMGAGNAISFENQVIAYETYAADVIFQFGADEAMLSLSGAIYHVNFGSADILAYFTKPAYATTAGTVSKFIDGLAFEYQRMIERLYLQGARKVVVFGVGPLHKSPQVVLLASKFQSSDGRRLCASMDAAIRQLNRQLLHMVNVLNADNELGMEHASLQLVFADVYGAGLSIIKSPASHGLTDVKNACCGAGKYGAEVACGTPGHKVCRSPSKSLYWNDMQFTEMGNKRLFKLFFDGSRYITPFSIKHLAKMLIPGVPY</sequence>
<dbReference type="RefSeq" id="XP_024365152.1">
    <property type="nucleotide sequence ID" value="XM_024509384.2"/>
</dbReference>
<evidence type="ECO:0008006" key="7">
    <source>
        <dbReference type="Google" id="ProtNLM"/>
    </source>
</evidence>
<dbReference type="STRING" id="3218.A0A2K1LB05"/>
<dbReference type="PANTHER" id="PTHR45648:SF5">
    <property type="entry name" value="OS04G0577300 PROTEIN"/>
    <property type="match status" value="1"/>
</dbReference>
<feature type="signal peptide" evidence="3">
    <location>
        <begin position="1"/>
        <end position="19"/>
    </location>
</feature>
<evidence type="ECO:0000256" key="3">
    <source>
        <dbReference type="SAM" id="SignalP"/>
    </source>
</evidence>
<dbReference type="AlphaFoldDB" id="A0A2K1LB05"/>
<comment type="similarity">
    <text evidence="1">Belongs to the 'GDSL' lipolytic enzyme family.</text>
</comment>
<protein>
    <recommendedName>
        <fullName evidence="7">GDSL esterase/lipase</fullName>
    </recommendedName>
</protein>
<evidence type="ECO:0000313" key="6">
    <source>
        <dbReference type="Proteomes" id="UP000006727"/>
    </source>
</evidence>
<dbReference type="InterPro" id="IPR051058">
    <property type="entry name" value="GDSL_Est/Lipase"/>
</dbReference>
<feature type="chain" id="PRO_5043158450" description="GDSL esterase/lipase" evidence="3">
    <location>
        <begin position="20"/>
        <end position="385"/>
    </location>
</feature>
<accession>A0A2K1LB05</accession>
<dbReference type="EnsemblPlants" id="Pp3c1_35120V3.2">
    <property type="protein sequence ID" value="Pp3c1_35120V3.2"/>
    <property type="gene ID" value="Pp3c1_35120"/>
</dbReference>
<reference evidence="4 6" key="1">
    <citation type="journal article" date="2008" name="Science">
        <title>The Physcomitrella genome reveals evolutionary insights into the conquest of land by plants.</title>
        <authorList>
            <person name="Rensing S."/>
            <person name="Lang D."/>
            <person name="Zimmer A."/>
            <person name="Terry A."/>
            <person name="Salamov A."/>
            <person name="Shapiro H."/>
            <person name="Nishiyama T."/>
            <person name="Perroud P.-F."/>
            <person name="Lindquist E."/>
            <person name="Kamisugi Y."/>
            <person name="Tanahashi T."/>
            <person name="Sakakibara K."/>
            <person name="Fujita T."/>
            <person name="Oishi K."/>
            <person name="Shin-I T."/>
            <person name="Kuroki Y."/>
            <person name="Toyoda A."/>
            <person name="Suzuki Y."/>
            <person name="Hashimoto A."/>
            <person name="Yamaguchi K."/>
            <person name="Sugano A."/>
            <person name="Kohara Y."/>
            <person name="Fujiyama A."/>
            <person name="Anterola A."/>
            <person name="Aoki S."/>
            <person name="Ashton N."/>
            <person name="Barbazuk W.B."/>
            <person name="Barker E."/>
            <person name="Bennetzen J."/>
            <person name="Bezanilla M."/>
            <person name="Blankenship R."/>
            <person name="Cho S.H."/>
            <person name="Dutcher S."/>
            <person name="Estelle M."/>
            <person name="Fawcett J.A."/>
            <person name="Gundlach H."/>
            <person name="Hanada K."/>
            <person name="Heyl A."/>
            <person name="Hicks K.A."/>
            <person name="Hugh J."/>
            <person name="Lohr M."/>
            <person name="Mayer K."/>
            <person name="Melkozernov A."/>
            <person name="Murata T."/>
            <person name="Nelson D."/>
            <person name="Pils B."/>
            <person name="Prigge M."/>
            <person name="Reiss B."/>
            <person name="Renner T."/>
            <person name="Rombauts S."/>
            <person name="Rushton P."/>
            <person name="Sanderfoot A."/>
            <person name="Schween G."/>
            <person name="Shiu S.-H."/>
            <person name="Stueber K."/>
            <person name="Theodoulou F.L."/>
            <person name="Tu H."/>
            <person name="Van de Peer Y."/>
            <person name="Verrier P.J."/>
            <person name="Waters E."/>
            <person name="Wood A."/>
            <person name="Yang L."/>
            <person name="Cove D."/>
            <person name="Cuming A."/>
            <person name="Hasebe M."/>
            <person name="Lucas S."/>
            <person name="Mishler D.B."/>
            <person name="Reski R."/>
            <person name="Grigoriev I."/>
            <person name="Quatrano R.S."/>
            <person name="Boore J.L."/>
        </authorList>
    </citation>
    <scope>NUCLEOTIDE SEQUENCE [LARGE SCALE GENOMIC DNA]</scope>
    <source>
        <strain evidence="5 6">cv. Gransden 2004</strain>
    </source>
</reference>
<dbReference type="GeneID" id="112277241"/>
<keyword evidence="3" id="KW-0732">Signal</keyword>
<dbReference type="Gene3D" id="3.40.50.1110">
    <property type="entry name" value="SGNH hydrolase"/>
    <property type="match status" value="1"/>
</dbReference>
<dbReference type="KEGG" id="ppp:112277241"/>
<keyword evidence="2" id="KW-0378">Hydrolase</keyword>
<reference evidence="5" key="3">
    <citation type="submission" date="2020-12" db="UniProtKB">
        <authorList>
            <consortium name="EnsemblPlants"/>
        </authorList>
    </citation>
    <scope>IDENTIFICATION</scope>
</reference>
<dbReference type="Pfam" id="PF00657">
    <property type="entry name" value="Lipase_GDSL"/>
    <property type="match status" value="1"/>
</dbReference>
<gene>
    <name evidence="5" type="primary">LOC112277241</name>
    <name evidence="4" type="ORF">PHYPA_001622</name>
</gene>
<keyword evidence="6" id="KW-1185">Reference proteome</keyword>
<proteinExistence type="inferred from homology"/>
<dbReference type="EnsemblPlants" id="Pp3c1_35120V3.1">
    <property type="protein sequence ID" value="Pp3c1_35120V3.1"/>
    <property type="gene ID" value="Pp3c1_35120"/>
</dbReference>
<dbReference type="EMBL" id="ABEU02000001">
    <property type="protein sequence ID" value="PNR63197.1"/>
    <property type="molecule type" value="Genomic_DNA"/>
</dbReference>
<dbReference type="PANTHER" id="PTHR45648">
    <property type="entry name" value="GDSL LIPASE/ACYLHYDROLASE FAMILY PROTEIN (AFU_ORTHOLOGUE AFUA_4G14700)"/>
    <property type="match status" value="1"/>
</dbReference>
<dbReference type="Proteomes" id="UP000006727">
    <property type="component" value="Chromosome 1"/>
</dbReference>
<dbReference type="PaxDb" id="3218-PP1S28_238V6.1"/>
<dbReference type="InterPro" id="IPR036514">
    <property type="entry name" value="SGNH_hydro_sf"/>
</dbReference>
<dbReference type="InterPro" id="IPR001087">
    <property type="entry name" value="GDSL"/>
</dbReference>
<reference evidence="4 6" key="2">
    <citation type="journal article" date="2018" name="Plant J.">
        <title>The Physcomitrella patens chromosome-scale assembly reveals moss genome structure and evolution.</title>
        <authorList>
            <person name="Lang D."/>
            <person name="Ullrich K.K."/>
            <person name="Murat F."/>
            <person name="Fuchs J."/>
            <person name="Jenkins J."/>
            <person name="Haas F.B."/>
            <person name="Piednoel M."/>
            <person name="Gundlach H."/>
            <person name="Van Bel M."/>
            <person name="Meyberg R."/>
            <person name="Vives C."/>
            <person name="Morata J."/>
            <person name="Symeonidi A."/>
            <person name="Hiss M."/>
            <person name="Muchero W."/>
            <person name="Kamisugi Y."/>
            <person name="Saleh O."/>
            <person name="Blanc G."/>
            <person name="Decker E.L."/>
            <person name="van Gessel N."/>
            <person name="Grimwood J."/>
            <person name="Hayes R.D."/>
            <person name="Graham S.W."/>
            <person name="Gunter L.E."/>
            <person name="McDaniel S.F."/>
            <person name="Hoernstein S.N.W."/>
            <person name="Larsson A."/>
            <person name="Li F.W."/>
            <person name="Perroud P.F."/>
            <person name="Phillips J."/>
            <person name="Ranjan P."/>
            <person name="Rokshar D.S."/>
            <person name="Rothfels C.J."/>
            <person name="Schneider L."/>
            <person name="Shu S."/>
            <person name="Stevenson D.W."/>
            <person name="Thummler F."/>
            <person name="Tillich M."/>
            <person name="Villarreal Aguilar J.C."/>
            <person name="Widiez T."/>
            <person name="Wong G.K."/>
            <person name="Wymore A."/>
            <person name="Zhang Y."/>
            <person name="Zimmer A.D."/>
            <person name="Quatrano R.S."/>
            <person name="Mayer K.F.X."/>
            <person name="Goodstein D."/>
            <person name="Casacuberta J.M."/>
            <person name="Vandepoele K."/>
            <person name="Reski R."/>
            <person name="Cuming A.C."/>
            <person name="Tuskan G.A."/>
            <person name="Maumus F."/>
            <person name="Salse J."/>
            <person name="Schmutz J."/>
            <person name="Rensing S.A."/>
        </authorList>
    </citation>
    <scope>NUCLEOTIDE SEQUENCE [LARGE SCALE GENOMIC DNA]</scope>
    <source>
        <strain evidence="5 6">cv. Gransden 2004</strain>
    </source>
</reference>
<evidence type="ECO:0000313" key="4">
    <source>
        <dbReference type="EMBL" id="PNR63197.1"/>
    </source>
</evidence>
<dbReference type="Gramene" id="Pp3c1_35120V3.2">
    <property type="protein sequence ID" value="Pp3c1_35120V3.2"/>
    <property type="gene ID" value="Pp3c1_35120"/>
</dbReference>
<evidence type="ECO:0000256" key="2">
    <source>
        <dbReference type="ARBA" id="ARBA00022801"/>
    </source>
</evidence>
<dbReference type="OrthoDB" id="1600564at2759"/>
<evidence type="ECO:0000313" key="5">
    <source>
        <dbReference type="EnsemblPlants" id="Pp3c1_35120V3.1"/>
    </source>
</evidence>
<evidence type="ECO:0000256" key="1">
    <source>
        <dbReference type="ARBA" id="ARBA00008668"/>
    </source>
</evidence>
<name>A0A2K1LB05_PHYPA</name>